<gene>
    <name evidence="11" type="ORF">SPDO_24510</name>
</gene>
<dbReference type="NCBIfam" id="TIGR01707">
    <property type="entry name" value="gspI"/>
    <property type="match status" value="1"/>
</dbReference>
<dbReference type="InterPro" id="IPR003413">
    <property type="entry name" value="T2SS_GspI_C"/>
</dbReference>
<evidence type="ECO:0000256" key="7">
    <source>
        <dbReference type="ARBA" id="ARBA00022989"/>
    </source>
</evidence>
<comment type="function">
    <text evidence="9">Component of the type II secretion system required for the energy-dependent secretion of extracellular factors such as proteases and toxins from the periplasm.</text>
</comment>
<comment type="subcellular location">
    <subcellularLocation>
        <location evidence="1 9">Cell inner membrane</location>
        <topology evidence="1 9">Single-pass membrane protein</topology>
    </subcellularLocation>
</comment>
<dbReference type="Pfam" id="PF02501">
    <property type="entry name" value="T2SSI"/>
    <property type="match status" value="1"/>
</dbReference>
<evidence type="ECO:0000256" key="4">
    <source>
        <dbReference type="ARBA" id="ARBA00022481"/>
    </source>
</evidence>
<dbReference type="Pfam" id="PF07963">
    <property type="entry name" value="N_methyl"/>
    <property type="match status" value="1"/>
</dbReference>
<accession>A0A245ZI90</accession>
<protein>
    <recommendedName>
        <fullName evidence="9">Type II secretion system protein I</fullName>
        <shortName evidence="9">T2SS minor pseudopilin I</shortName>
    </recommendedName>
</protein>
<dbReference type="PANTHER" id="PTHR38779">
    <property type="entry name" value="TYPE II SECRETION SYSTEM PROTEIN I-RELATED"/>
    <property type="match status" value="1"/>
</dbReference>
<evidence type="ECO:0000256" key="5">
    <source>
        <dbReference type="ARBA" id="ARBA00022519"/>
    </source>
</evidence>
<comment type="subunit">
    <text evidence="9">Type II secretion is composed of four main components: the outer membrane complex, the inner membrane complex, the cytoplasmic secretion ATPase and the periplasm-spanning pseudopilus.</text>
</comment>
<sequence>MAERRSCVRCEQVCLRPTDARGFTLIEVMVALAVFSLAALALIRLEGATIRSTALLGDTTLAQMVARNVAVEAITASSPPALGQAAGVEQNGGRAWRWVRVVRRAGDSDVLRIDVSVLDAGGRALGRLTMIRPPQPAVTVS</sequence>
<evidence type="ECO:0000256" key="1">
    <source>
        <dbReference type="ARBA" id="ARBA00004377"/>
    </source>
</evidence>
<dbReference type="RefSeq" id="WP_088367758.1">
    <property type="nucleotide sequence ID" value="NZ_NBBI01000004.1"/>
</dbReference>
<dbReference type="PANTHER" id="PTHR38779:SF2">
    <property type="entry name" value="TYPE II SECRETION SYSTEM PROTEIN I-RELATED"/>
    <property type="match status" value="1"/>
</dbReference>
<dbReference type="NCBIfam" id="TIGR02532">
    <property type="entry name" value="IV_pilin_GFxxxE"/>
    <property type="match status" value="1"/>
</dbReference>
<dbReference type="AlphaFoldDB" id="A0A245ZI90"/>
<dbReference type="InterPro" id="IPR045584">
    <property type="entry name" value="Pilin-like"/>
</dbReference>
<reference evidence="11 12" key="1">
    <citation type="submission" date="2017-03" db="EMBL/GenBank/DDBJ databases">
        <title>Genome sequence of Sphingomonas dokdonensis DSM 21029.</title>
        <authorList>
            <person name="Poehlein A."/>
            <person name="Wuebbeler J.H."/>
            <person name="Steinbuechel A."/>
            <person name="Daniel R."/>
        </authorList>
    </citation>
    <scope>NUCLEOTIDE SEQUENCE [LARGE SCALE GENOMIC DNA]</scope>
    <source>
        <strain evidence="11 12">DSM 21029</strain>
    </source>
</reference>
<dbReference type="Gene3D" id="3.30.1300.30">
    <property type="entry name" value="GSPII I/J protein-like"/>
    <property type="match status" value="1"/>
</dbReference>
<evidence type="ECO:0000256" key="9">
    <source>
        <dbReference type="RuleBase" id="RU368030"/>
    </source>
</evidence>
<comment type="similarity">
    <text evidence="2 9">Belongs to the GSP I family.</text>
</comment>
<dbReference type="GO" id="GO:0015628">
    <property type="term" value="P:protein secretion by the type II secretion system"/>
    <property type="evidence" value="ECO:0007669"/>
    <property type="project" value="UniProtKB-UniRule"/>
</dbReference>
<comment type="caution">
    <text evidence="11">The sequence shown here is derived from an EMBL/GenBank/DDBJ whole genome shotgun (WGS) entry which is preliminary data.</text>
</comment>
<dbReference type="GO" id="GO:0015627">
    <property type="term" value="C:type II protein secretion system complex"/>
    <property type="evidence" value="ECO:0007669"/>
    <property type="project" value="UniProtKB-UniRule"/>
</dbReference>
<dbReference type="SUPFAM" id="SSF54523">
    <property type="entry name" value="Pili subunits"/>
    <property type="match status" value="1"/>
</dbReference>
<organism evidence="11 12">
    <name type="scientific">Sphingomonas dokdonensis</name>
    <dbReference type="NCBI Taxonomy" id="344880"/>
    <lineage>
        <taxon>Bacteria</taxon>
        <taxon>Pseudomonadati</taxon>
        <taxon>Pseudomonadota</taxon>
        <taxon>Alphaproteobacteria</taxon>
        <taxon>Sphingomonadales</taxon>
        <taxon>Sphingomonadaceae</taxon>
        <taxon>Sphingomonas</taxon>
    </lineage>
</organism>
<keyword evidence="3" id="KW-1003">Cell membrane</keyword>
<name>A0A245ZI90_9SPHN</name>
<evidence type="ECO:0000256" key="6">
    <source>
        <dbReference type="ARBA" id="ARBA00022692"/>
    </source>
</evidence>
<evidence type="ECO:0000256" key="2">
    <source>
        <dbReference type="ARBA" id="ARBA00008358"/>
    </source>
</evidence>
<evidence type="ECO:0000256" key="8">
    <source>
        <dbReference type="ARBA" id="ARBA00023136"/>
    </source>
</evidence>
<dbReference type="Proteomes" id="UP000197290">
    <property type="component" value="Unassembled WGS sequence"/>
</dbReference>
<keyword evidence="4 9" id="KW-0488">Methylation</keyword>
<evidence type="ECO:0000256" key="3">
    <source>
        <dbReference type="ARBA" id="ARBA00022475"/>
    </source>
</evidence>
<dbReference type="EMBL" id="NBBI01000004">
    <property type="protein sequence ID" value="OWK29462.1"/>
    <property type="molecule type" value="Genomic_DNA"/>
</dbReference>
<dbReference type="OrthoDB" id="7189314at2"/>
<dbReference type="PROSITE" id="PS00409">
    <property type="entry name" value="PROKAR_NTER_METHYL"/>
    <property type="match status" value="1"/>
</dbReference>
<feature type="domain" description="Type II secretion system protein GspI C-terminal" evidence="10">
    <location>
        <begin position="57"/>
        <end position="129"/>
    </location>
</feature>
<keyword evidence="5 9" id="KW-0997">Cell inner membrane</keyword>
<comment type="PTM">
    <text evidence="9">Cleaved by prepilin peptidase.</text>
</comment>
<proteinExistence type="inferred from homology"/>
<evidence type="ECO:0000313" key="12">
    <source>
        <dbReference type="Proteomes" id="UP000197290"/>
    </source>
</evidence>
<feature type="transmembrane region" description="Helical" evidence="9">
    <location>
        <begin position="23"/>
        <end position="43"/>
    </location>
</feature>
<dbReference type="InterPro" id="IPR010052">
    <property type="entry name" value="T2SS_protein-GspI"/>
</dbReference>
<evidence type="ECO:0000313" key="11">
    <source>
        <dbReference type="EMBL" id="OWK29462.1"/>
    </source>
</evidence>
<keyword evidence="6 9" id="KW-0812">Transmembrane</keyword>
<dbReference type="GO" id="GO:0005886">
    <property type="term" value="C:plasma membrane"/>
    <property type="evidence" value="ECO:0007669"/>
    <property type="project" value="UniProtKB-SubCell"/>
</dbReference>
<dbReference type="InterPro" id="IPR012902">
    <property type="entry name" value="N_methyl_site"/>
</dbReference>
<keyword evidence="7 9" id="KW-1133">Transmembrane helix</keyword>
<evidence type="ECO:0000259" key="10">
    <source>
        <dbReference type="Pfam" id="PF02501"/>
    </source>
</evidence>
<keyword evidence="8 9" id="KW-0472">Membrane</keyword>
<keyword evidence="12" id="KW-1185">Reference proteome</keyword>